<dbReference type="PROSITE" id="PS00211">
    <property type="entry name" value="ABC_TRANSPORTER_1"/>
    <property type="match status" value="1"/>
</dbReference>
<keyword evidence="3" id="KW-0547">Nucleotide-binding</keyword>
<dbReference type="SUPFAM" id="SSF52540">
    <property type="entry name" value="P-loop containing nucleoside triphosphate hydrolases"/>
    <property type="match status" value="1"/>
</dbReference>
<evidence type="ECO:0000256" key="3">
    <source>
        <dbReference type="ARBA" id="ARBA00022741"/>
    </source>
</evidence>
<dbReference type="PANTHER" id="PTHR24221">
    <property type="entry name" value="ATP-BINDING CASSETTE SUB-FAMILY B"/>
    <property type="match status" value="1"/>
</dbReference>
<feature type="transmembrane region" description="Helical" evidence="7">
    <location>
        <begin position="67"/>
        <end position="87"/>
    </location>
</feature>
<dbReference type="Pfam" id="PF00005">
    <property type="entry name" value="ABC_tran"/>
    <property type="match status" value="1"/>
</dbReference>
<dbReference type="InterPro" id="IPR017871">
    <property type="entry name" value="ABC_transporter-like_CS"/>
</dbReference>
<keyword evidence="5 7" id="KW-1133">Transmembrane helix</keyword>
<keyword evidence="6 7" id="KW-0472">Membrane</keyword>
<keyword evidence="4" id="KW-0067">ATP-binding</keyword>
<dbReference type="SUPFAM" id="SSF90123">
    <property type="entry name" value="ABC transporter transmembrane region"/>
    <property type="match status" value="1"/>
</dbReference>
<dbReference type="InterPro" id="IPR011527">
    <property type="entry name" value="ABC1_TM_dom"/>
</dbReference>
<dbReference type="Gene3D" id="3.40.50.300">
    <property type="entry name" value="P-loop containing nucleotide triphosphate hydrolases"/>
    <property type="match status" value="1"/>
</dbReference>
<evidence type="ECO:0000256" key="1">
    <source>
        <dbReference type="ARBA" id="ARBA00004651"/>
    </source>
</evidence>
<dbReference type="Gene3D" id="1.20.1560.10">
    <property type="entry name" value="ABC transporter type 1, transmembrane domain"/>
    <property type="match status" value="1"/>
</dbReference>
<proteinExistence type="predicted"/>
<dbReference type="PROSITE" id="PS50929">
    <property type="entry name" value="ABC_TM1F"/>
    <property type="match status" value="1"/>
</dbReference>
<feature type="domain" description="ABC transmembrane type-1" evidence="9">
    <location>
        <begin position="35"/>
        <end position="310"/>
    </location>
</feature>
<comment type="caution">
    <text evidence="10">The sequence shown here is derived from an EMBL/GenBank/DDBJ whole genome shotgun (WGS) entry which is preliminary data.</text>
</comment>
<dbReference type="GO" id="GO:0030256">
    <property type="term" value="C:type I protein secretion system complex"/>
    <property type="evidence" value="ECO:0007669"/>
    <property type="project" value="InterPro"/>
</dbReference>
<dbReference type="InterPro" id="IPR027417">
    <property type="entry name" value="P-loop_NTPase"/>
</dbReference>
<dbReference type="PROSITE" id="PS50893">
    <property type="entry name" value="ABC_TRANSPORTER_2"/>
    <property type="match status" value="1"/>
</dbReference>
<dbReference type="InterPro" id="IPR003593">
    <property type="entry name" value="AAA+_ATPase"/>
</dbReference>
<keyword evidence="2 7" id="KW-0812">Transmembrane</keyword>
<evidence type="ECO:0000313" key="10">
    <source>
        <dbReference type="EMBL" id="MBL4930099.1"/>
    </source>
</evidence>
<reference evidence="10" key="1">
    <citation type="submission" date="2021-01" db="EMBL/GenBank/DDBJ databases">
        <title>Genome seq and assembly of Tabrizicola sp. KVB23.</title>
        <authorList>
            <person name="Chhetri G."/>
        </authorList>
    </citation>
    <scope>NUCLEOTIDE SEQUENCE</scope>
    <source>
        <strain evidence="10">KVB23</strain>
    </source>
</reference>
<evidence type="ECO:0000259" key="8">
    <source>
        <dbReference type="PROSITE" id="PS50893"/>
    </source>
</evidence>
<evidence type="ECO:0000313" key="11">
    <source>
        <dbReference type="Proteomes" id="UP000619033"/>
    </source>
</evidence>
<name>A0A8J7SXL1_9RHOB</name>
<sequence>MAVTEGKAPAPSAASQPELNAYRSALRGMRPPVMAAGFFSALISLLMLTGSLYMLQVYDRVLSSGSVATLQGLFVIVTLAYAFYGLYEFLRARILSRAAMRLEGAVAPVAFRAWLKSGLQGGQGQAQPMRDLEILRGFLSGPAIGGLFDLPWMPLYVLILWLIHPLLGLLTLGGAGVAIVVALVNHWMTRGSADRAMAGDAQARGFADQGQRQAELIEAMGMQADVTARWRELQGASLAANQQGTDVTEATSSFSKAFRNFLQSAMLTLGAWLVLGHQMSAGMIIATSILSGRALAPVDQIIGQWRAISRAAVAHRRLTEFFDRETATPRALRLPAPTGRIEVKALTRLGPPVAGADRKRILTQVSFDLEPGECLGVIGDSAAGKSTLARILVGAWTSEVGEIRLDGALRSHWDPVELGRHIGYLPQMVDMLPGTVRDNISRFTPDATDEAVIEAAKAAGVHDMILALPEGYSTRLGGGLQPLSGGQMQRLGLARAIYGQPTIVVLDEPNSNLDSHGDAALLSVIAGLKARGATVILMTHRAAVLSSADKVLVLAQGAVARYGARDEVLQKVRPVPAEPGRSLPGSNVRPLWQNNLFTPVPETAPDLMAEAVPGPLADQDDTETSPAAAQATAVAGAAALFRRLHARGQQAAAQESHA</sequence>
<evidence type="ECO:0000256" key="6">
    <source>
        <dbReference type="ARBA" id="ARBA00023136"/>
    </source>
</evidence>
<dbReference type="InterPro" id="IPR036640">
    <property type="entry name" value="ABC1_TM_sf"/>
</dbReference>
<evidence type="ECO:0000256" key="2">
    <source>
        <dbReference type="ARBA" id="ARBA00022692"/>
    </source>
</evidence>
<evidence type="ECO:0000256" key="4">
    <source>
        <dbReference type="ARBA" id="ARBA00022840"/>
    </source>
</evidence>
<dbReference type="GO" id="GO:0140359">
    <property type="term" value="F:ABC-type transporter activity"/>
    <property type="evidence" value="ECO:0007669"/>
    <property type="project" value="InterPro"/>
</dbReference>
<dbReference type="NCBIfam" id="TIGR01842">
    <property type="entry name" value="type_I_sec_PrtD"/>
    <property type="match status" value="1"/>
</dbReference>
<feature type="transmembrane region" description="Helical" evidence="7">
    <location>
        <begin position="265"/>
        <end position="290"/>
    </location>
</feature>
<keyword evidence="11" id="KW-1185">Reference proteome</keyword>
<dbReference type="GO" id="GO:0034040">
    <property type="term" value="F:ATPase-coupled lipid transmembrane transporter activity"/>
    <property type="evidence" value="ECO:0007669"/>
    <property type="project" value="TreeGrafter"/>
</dbReference>
<gene>
    <name evidence="10" type="ORF">JI744_18525</name>
</gene>
<dbReference type="InterPro" id="IPR010128">
    <property type="entry name" value="ATPase_T1SS_PrtD-like"/>
</dbReference>
<dbReference type="SMART" id="SM00382">
    <property type="entry name" value="AAA"/>
    <property type="match status" value="1"/>
</dbReference>
<evidence type="ECO:0000256" key="5">
    <source>
        <dbReference type="ARBA" id="ARBA00022989"/>
    </source>
</evidence>
<feature type="transmembrane region" description="Helical" evidence="7">
    <location>
        <begin position="169"/>
        <end position="188"/>
    </location>
</feature>
<dbReference type="GO" id="GO:0005524">
    <property type="term" value="F:ATP binding"/>
    <property type="evidence" value="ECO:0007669"/>
    <property type="project" value="UniProtKB-KW"/>
</dbReference>
<feature type="domain" description="ABC transporter" evidence="8">
    <location>
        <begin position="341"/>
        <end position="581"/>
    </location>
</feature>
<dbReference type="GO" id="GO:0005886">
    <property type="term" value="C:plasma membrane"/>
    <property type="evidence" value="ECO:0007669"/>
    <property type="project" value="UniProtKB-SubCell"/>
</dbReference>
<dbReference type="AlphaFoldDB" id="A0A8J7SXL1"/>
<evidence type="ECO:0000256" key="7">
    <source>
        <dbReference type="SAM" id="Phobius"/>
    </source>
</evidence>
<accession>A0A8J7SXL1</accession>
<dbReference type="PANTHER" id="PTHR24221:SF248">
    <property type="entry name" value="ABC TRANSPORTER TRANSMEMBRANE REGION"/>
    <property type="match status" value="1"/>
</dbReference>
<dbReference type="EMBL" id="JAESVP010000014">
    <property type="protein sequence ID" value="MBL4930099.1"/>
    <property type="molecule type" value="Genomic_DNA"/>
</dbReference>
<dbReference type="InterPro" id="IPR003439">
    <property type="entry name" value="ABC_transporter-like_ATP-bd"/>
</dbReference>
<dbReference type="Proteomes" id="UP000619033">
    <property type="component" value="Unassembled WGS sequence"/>
</dbReference>
<dbReference type="GO" id="GO:0030253">
    <property type="term" value="P:protein secretion by the type I secretion system"/>
    <property type="evidence" value="ECO:0007669"/>
    <property type="project" value="InterPro"/>
</dbReference>
<protein>
    <submittedName>
        <fullName evidence="10">Type I secretion system permease/ATPase</fullName>
    </submittedName>
</protein>
<dbReference type="Pfam" id="PF00664">
    <property type="entry name" value="ABC_membrane"/>
    <property type="match status" value="1"/>
</dbReference>
<comment type="subcellular location">
    <subcellularLocation>
        <location evidence="1">Cell membrane</location>
        <topology evidence="1">Multi-pass membrane protein</topology>
    </subcellularLocation>
</comment>
<feature type="transmembrane region" description="Helical" evidence="7">
    <location>
        <begin position="33"/>
        <end position="55"/>
    </location>
</feature>
<dbReference type="InterPro" id="IPR039421">
    <property type="entry name" value="Type_1_exporter"/>
</dbReference>
<dbReference type="GO" id="GO:0016887">
    <property type="term" value="F:ATP hydrolysis activity"/>
    <property type="evidence" value="ECO:0007669"/>
    <property type="project" value="InterPro"/>
</dbReference>
<evidence type="ECO:0000259" key="9">
    <source>
        <dbReference type="PROSITE" id="PS50929"/>
    </source>
</evidence>
<feature type="transmembrane region" description="Helical" evidence="7">
    <location>
        <begin position="138"/>
        <end position="163"/>
    </location>
</feature>
<dbReference type="RefSeq" id="WP_202662668.1">
    <property type="nucleotide sequence ID" value="NZ_JAESVP010000014.1"/>
</dbReference>
<organism evidence="10 11">
    <name type="scientific">Fuscibacter oryzae</name>
    <dbReference type="NCBI Taxonomy" id="2803939"/>
    <lineage>
        <taxon>Bacteria</taxon>
        <taxon>Pseudomonadati</taxon>
        <taxon>Pseudomonadota</taxon>
        <taxon>Alphaproteobacteria</taxon>
        <taxon>Rhodobacterales</taxon>
        <taxon>Paracoccaceae</taxon>
        <taxon>Fuscibacter</taxon>
    </lineage>
</organism>